<dbReference type="VEuPathDB" id="FungiDB:PV07_11168"/>
<dbReference type="Proteomes" id="UP000054466">
    <property type="component" value="Unassembled WGS sequence"/>
</dbReference>
<keyword evidence="2" id="KW-1185">Reference proteome</keyword>
<name>A0A0D2ADF9_9EURO</name>
<evidence type="ECO:0000313" key="1">
    <source>
        <dbReference type="EMBL" id="KIW22922.1"/>
    </source>
</evidence>
<proteinExistence type="predicted"/>
<dbReference type="HOGENOM" id="CLU_2263468_0_0_1"/>
<dbReference type="AlphaFoldDB" id="A0A0D2ADF9"/>
<protein>
    <submittedName>
        <fullName evidence="1">Uncharacterized protein</fullName>
    </submittedName>
</protein>
<evidence type="ECO:0000313" key="2">
    <source>
        <dbReference type="Proteomes" id="UP000054466"/>
    </source>
</evidence>
<sequence length="103" mass="11136">MGVNSPLQARTIDVSLARQVRGSEEGYRLSSMQVPSTAISTSTPWIRQALIDHPGNEYQTTLGLLRSLTVNLGVDSALPYYPDLVLAHNHYSKGTAPGQFPGP</sequence>
<organism evidence="1 2">
    <name type="scientific">Cladophialophora immunda</name>
    <dbReference type="NCBI Taxonomy" id="569365"/>
    <lineage>
        <taxon>Eukaryota</taxon>
        <taxon>Fungi</taxon>
        <taxon>Dikarya</taxon>
        <taxon>Ascomycota</taxon>
        <taxon>Pezizomycotina</taxon>
        <taxon>Eurotiomycetes</taxon>
        <taxon>Chaetothyriomycetidae</taxon>
        <taxon>Chaetothyriales</taxon>
        <taxon>Herpotrichiellaceae</taxon>
        <taxon>Cladophialophora</taxon>
    </lineage>
</organism>
<reference evidence="1 2" key="1">
    <citation type="submission" date="2015-01" db="EMBL/GenBank/DDBJ databases">
        <title>The Genome Sequence of Cladophialophora immunda CBS83496.</title>
        <authorList>
            <consortium name="The Broad Institute Genomics Platform"/>
            <person name="Cuomo C."/>
            <person name="de Hoog S."/>
            <person name="Gorbushina A."/>
            <person name="Stielow B."/>
            <person name="Teixiera M."/>
            <person name="Abouelleil A."/>
            <person name="Chapman S.B."/>
            <person name="Priest M."/>
            <person name="Young S.K."/>
            <person name="Wortman J."/>
            <person name="Nusbaum C."/>
            <person name="Birren B."/>
        </authorList>
    </citation>
    <scope>NUCLEOTIDE SEQUENCE [LARGE SCALE GENOMIC DNA]</scope>
    <source>
        <strain evidence="1 2">CBS 83496</strain>
    </source>
</reference>
<accession>A0A0D2ADF9</accession>
<dbReference type="EMBL" id="KN847046">
    <property type="protein sequence ID" value="KIW22922.1"/>
    <property type="molecule type" value="Genomic_DNA"/>
</dbReference>
<dbReference type="GeneID" id="27350362"/>
<dbReference type="RefSeq" id="XP_016243138.1">
    <property type="nucleotide sequence ID" value="XM_016398576.1"/>
</dbReference>
<gene>
    <name evidence="1" type="ORF">PV07_11168</name>
</gene>